<name>A0A4R5ALT9_9ACTN</name>
<dbReference type="EMBL" id="SMKU01000276">
    <property type="protein sequence ID" value="TDD72479.1"/>
    <property type="molecule type" value="Genomic_DNA"/>
</dbReference>
<protein>
    <recommendedName>
        <fullName evidence="3">Asparagine synthase</fullName>
    </recommendedName>
</protein>
<dbReference type="OrthoDB" id="3466414at2"/>
<dbReference type="SUPFAM" id="SSF52402">
    <property type="entry name" value="Adenine nucleotide alpha hydrolases-like"/>
    <property type="match status" value="1"/>
</dbReference>
<keyword evidence="2" id="KW-1185">Reference proteome</keyword>
<evidence type="ECO:0000313" key="2">
    <source>
        <dbReference type="Proteomes" id="UP000294513"/>
    </source>
</evidence>
<evidence type="ECO:0000313" key="1">
    <source>
        <dbReference type="EMBL" id="TDD72479.1"/>
    </source>
</evidence>
<reference evidence="1 2" key="1">
    <citation type="submission" date="2019-03" db="EMBL/GenBank/DDBJ databases">
        <title>Draft genome sequences of novel Actinobacteria.</title>
        <authorList>
            <person name="Sahin N."/>
            <person name="Ay H."/>
            <person name="Saygin H."/>
        </authorList>
    </citation>
    <scope>NUCLEOTIDE SEQUENCE [LARGE SCALE GENOMIC DNA]</scope>
    <source>
        <strain evidence="1 2">H3C3</strain>
    </source>
</reference>
<comment type="caution">
    <text evidence="1">The sequence shown here is derived from an EMBL/GenBank/DDBJ whole genome shotgun (WGS) entry which is preliminary data.</text>
</comment>
<accession>A0A4R5ALT9</accession>
<evidence type="ECO:0008006" key="3">
    <source>
        <dbReference type="Google" id="ProtNLM"/>
    </source>
</evidence>
<dbReference type="Proteomes" id="UP000294513">
    <property type="component" value="Unassembled WGS sequence"/>
</dbReference>
<dbReference type="RefSeq" id="WP_131901031.1">
    <property type="nucleotide sequence ID" value="NZ_SMKU01000276.1"/>
</dbReference>
<sequence length="502" mass="52826">MTTATAQGRTAPARMARVEIVDGEVRATRPVFAPEEFGARVEGSWPGSFELFRDRPGSGALYYRMDYGSLEWGPDLAEFAAGAERPVPSAGALLCLLQGDAPAPDSSPWPGVHRLAVGTAVRVTGQGITVTRRAPSMTARGDDLVHAVGASLDTHRTGSGYAIAYSGGMASAFLAAAALSAGHRPLLLHADIGGGGARFAPPAVPGLEMENIHVALDELLAPGPVTGAEPLPPMPDTEVPRRLMAALRAAAGDRVLVGGGLLEDLTSVKLPDVDAGARGWRLLGCEPFHVAGTLPSLAAARALLGKGVVYSPDVQPVDAPAPPSPTGASAVPGLTAEGRDAFESAHRATMALWQEHLDFLDPLLGTAVAGLAERGDGGLRLPALDPGVLAALSALPKSRLGRIRRGAFESHLPLRRELDRHGIAGVRRATQGFWLRRAAASYLHRERERIIARLERRCALADLGLVAPRAVARELRDGRDLAGRALPLLRLVWMEHWLGETS</sequence>
<proteinExistence type="predicted"/>
<gene>
    <name evidence="1" type="ORF">E1298_35025</name>
</gene>
<dbReference type="AlphaFoldDB" id="A0A4R5ALT9"/>
<organism evidence="1 2">
    <name type="scientific">Actinomadura rubrisoli</name>
    <dbReference type="NCBI Taxonomy" id="2530368"/>
    <lineage>
        <taxon>Bacteria</taxon>
        <taxon>Bacillati</taxon>
        <taxon>Actinomycetota</taxon>
        <taxon>Actinomycetes</taxon>
        <taxon>Streptosporangiales</taxon>
        <taxon>Thermomonosporaceae</taxon>
        <taxon>Actinomadura</taxon>
    </lineage>
</organism>